<evidence type="ECO:0000256" key="4">
    <source>
        <dbReference type="ARBA" id="ARBA00022839"/>
    </source>
</evidence>
<feature type="coiled-coil region" evidence="6">
    <location>
        <begin position="116"/>
        <end position="154"/>
    </location>
</feature>
<keyword evidence="7" id="KW-1133">Transmembrane helix</keyword>
<organism evidence="9 10">
    <name type="scientific">Pseudomonas lalucatii</name>
    <dbReference type="NCBI Taxonomy" id="1424203"/>
    <lineage>
        <taxon>Bacteria</taxon>
        <taxon>Pseudomonadati</taxon>
        <taxon>Pseudomonadota</taxon>
        <taxon>Gammaproteobacteria</taxon>
        <taxon>Pseudomonadales</taxon>
        <taxon>Pseudomonadaceae</taxon>
        <taxon>Pseudomonas</taxon>
    </lineage>
</organism>
<dbReference type="Gene3D" id="3.30.450.20">
    <property type="entry name" value="PAS domain"/>
    <property type="match status" value="1"/>
</dbReference>
<proteinExistence type="predicted"/>
<feature type="transmembrane region" description="Helical" evidence="7">
    <location>
        <begin position="51"/>
        <end position="71"/>
    </location>
</feature>
<dbReference type="SMART" id="SM00479">
    <property type="entry name" value="EXOIII"/>
    <property type="match status" value="1"/>
</dbReference>
<sequence length="713" mass="78010">MGPRRRFVAWLAALAVLLAALLGLAGAALWVDLDASERAALRALLEGRGALLVVLGALLLVPFAVLLRLALAAYPEAAVRLAEEVDIIHRVNPGHRASPQGARPMRRLARALNAFAESHDAQRQEVRRRIEEANADLEQEKNRLVALMSELAQSVLVCNREGRILLYNSRASLLLEPAGGQANGAPVGLGRSIFAILDQRLIVHALERVRRRLEQRSPRPVATFVTARGAHLLRAQMVPLQDGEGELIGFVLILEDTTRAMELNSRRDALLLQLTEGSRGALANIRAAAETVQQYPQMEAEQRQRFGAVILDEAQRLSQQLEQALARHADVLRPQWPLEDMLASDLLLALQRNFAAALNVTAHYAGDGPPLWLSLDSYSLVQAMTQLTGALAGACGISEVELELAGEDGFARLGLRWQGPPVEPELLHEWEARPFSLGGDDPGATTLREVLERHGGELWCQGGRGAGVACLYLQLPVIEPEPLDAPAAPAHGRPVYYDFDLFSQPGQTPELDERPLAELAYTVFDTETTGLAPSEGDEIISIGAVRIVNGHLLKQECFEQLIDPHRSIPRESQQVHGLTPELLAGQPGIAQVLPLFQRFAEDTVLVAHNAAFDMRFLQLKEAQTGIRFIQPVLDTLLLSALAHPGHTADEHRLEQIAARLGVQVVGRHTALGDAMVTGEVFLRLIPLLAERGIHTLRQAREASQQTFYAKLAY</sequence>
<evidence type="ECO:0000256" key="2">
    <source>
        <dbReference type="ARBA" id="ARBA00022722"/>
    </source>
</evidence>
<dbReference type="InterPro" id="IPR006054">
    <property type="entry name" value="DnaQ"/>
</dbReference>
<keyword evidence="3" id="KW-0418">Kinase</keyword>
<feature type="domain" description="Exonuclease" evidence="8">
    <location>
        <begin position="520"/>
        <end position="690"/>
    </location>
</feature>
<dbReference type="InterPro" id="IPR036397">
    <property type="entry name" value="RNaseH_sf"/>
</dbReference>
<evidence type="ECO:0000259" key="8">
    <source>
        <dbReference type="SMART" id="SM00479"/>
    </source>
</evidence>
<keyword evidence="7" id="KW-0472">Membrane</keyword>
<dbReference type="RefSeq" id="WP_213639276.1">
    <property type="nucleotide sequence ID" value="NZ_JADPMV010000001.1"/>
</dbReference>
<keyword evidence="6" id="KW-0175">Coiled coil</keyword>
<evidence type="ECO:0000256" key="6">
    <source>
        <dbReference type="SAM" id="Coils"/>
    </source>
</evidence>
<comment type="catalytic activity">
    <reaction evidence="5">
        <text>DNA(n) + a 2'-deoxyribonucleoside 5'-triphosphate = DNA(n+1) + diphosphate</text>
        <dbReference type="Rhea" id="RHEA:22508"/>
        <dbReference type="Rhea" id="RHEA-COMP:17339"/>
        <dbReference type="Rhea" id="RHEA-COMP:17340"/>
        <dbReference type="ChEBI" id="CHEBI:33019"/>
        <dbReference type="ChEBI" id="CHEBI:61560"/>
        <dbReference type="ChEBI" id="CHEBI:173112"/>
        <dbReference type="EC" id="2.7.7.7"/>
    </reaction>
</comment>
<evidence type="ECO:0000256" key="3">
    <source>
        <dbReference type="ARBA" id="ARBA00022777"/>
    </source>
</evidence>
<gene>
    <name evidence="9" type="ORF">I0D00_08435</name>
</gene>
<dbReference type="PANTHER" id="PTHR30231:SF41">
    <property type="entry name" value="DNA POLYMERASE III SUBUNIT EPSILON"/>
    <property type="match status" value="1"/>
</dbReference>
<dbReference type="EC" id="2.7.7.7" evidence="1"/>
<dbReference type="Proteomes" id="UP001196601">
    <property type="component" value="Unassembled WGS sequence"/>
</dbReference>
<evidence type="ECO:0000313" key="10">
    <source>
        <dbReference type="Proteomes" id="UP001196601"/>
    </source>
</evidence>
<keyword evidence="10" id="KW-1185">Reference proteome</keyword>
<evidence type="ECO:0000313" key="9">
    <source>
        <dbReference type="EMBL" id="MBS7661963.1"/>
    </source>
</evidence>
<dbReference type="PANTHER" id="PTHR30231">
    <property type="entry name" value="DNA POLYMERASE III SUBUNIT EPSILON"/>
    <property type="match status" value="1"/>
</dbReference>
<dbReference type="InterPro" id="IPR013656">
    <property type="entry name" value="PAS_4"/>
</dbReference>
<keyword evidence="4" id="KW-0378">Hydrolase</keyword>
<accession>A0ABS5Q0E7</accession>
<evidence type="ECO:0000256" key="5">
    <source>
        <dbReference type="ARBA" id="ARBA00049244"/>
    </source>
</evidence>
<dbReference type="CDD" id="cd06127">
    <property type="entry name" value="DEDDh"/>
    <property type="match status" value="1"/>
</dbReference>
<dbReference type="EMBL" id="JADPMV010000001">
    <property type="protein sequence ID" value="MBS7661963.1"/>
    <property type="molecule type" value="Genomic_DNA"/>
</dbReference>
<keyword evidence="3" id="KW-0808">Transferase</keyword>
<dbReference type="InterPro" id="IPR006311">
    <property type="entry name" value="TAT_signal"/>
</dbReference>
<reference evidence="9 10" key="1">
    <citation type="journal article" date="2021" name="Syst. Appl. Microbiol.">
        <title>Pseudomonas lalucatii sp. nov. isolated from Vallgornera, a karstic cave in Mallorca, Western Mediterranean.</title>
        <authorList>
            <person name="Busquets A."/>
            <person name="Mulet M."/>
            <person name="Gomila M."/>
            <person name="Garcia-Valdes E."/>
        </authorList>
    </citation>
    <scope>NUCLEOTIDE SEQUENCE [LARGE SCALE GENOMIC DNA]</scope>
    <source>
        <strain evidence="9 10">R1b54</strain>
    </source>
</reference>
<dbReference type="PROSITE" id="PS51318">
    <property type="entry name" value="TAT"/>
    <property type="match status" value="1"/>
</dbReference>
<dbReference type="Pfam" id="PF08448">
    <property type="entry name" value="PAS_4"/>
    <property type="match status" value="1"/>
</dbReference>
<evidence type="ECO:0000256" key="1">
    <source>
        <dbReference type="ARBA" id="ARBA00012417"/>
    </source>
</evidence>
<evidence type="ECO:0000256" key="7">
    <source>
        <dbReference type="SAM" id="Phobius"/>
    </source>
</evidence>
<name>A0ABS5Q0E7_9PSED</name>
<dbReference type="InterPro" id="IPR012337">
    <property type="entry name" value="RNaseH-like_sf"/>
</dbReference>
<comment type="caution">
    <text evidence="9">The sequence shown here is derived from an EMBL/GenBank/DDBJ whole genome shotgun (WGS) entry which is preliminary data.</text>
</comment>
<keyword evidence="4" id="KW-0269">Exonuclease</keyword>
<protein>
    <recommendedName>
        <fullName evidence="1">DNA-directed DNA polymerase</fullName>
        <ecNumber evidence="1">2.7.7.7</ecNumber>
    </recommendedName>
</protein>
<dbReference type="SUPFAM" id="SSF53098">
    <property type="entry name" value="Ribonuclease H-like"/>
    <property type="match status" value="1"/>
</dbReference>
<dbReference type="Gene3D" id="3.30.420.10">
    <property type="entry name" value="Ribonuclease H-like superfamily/Ribonuclease H"/>
    <property type="match status" value="1"/>
</dbReference>
<dbReference type="InterPro" id="IPR035965">
    <property type="entry name" value="PAS-like_dom_sf"/>
</dbReference>
<dbReference type="Pfam" id="PF00929">
    <property type="entry name" value="RNase_T"/>
    <property type="match status" value="1"/>
</dbReference>
<dbReference type="InterPro" id="IPR013520">
    <property type="entry name" value="Ribonucl_H"/>
</dbReference>
<keyword evidence="7" id="KW-0812">Transmembrane</keyword>
<keyword evidence="2" id="KW-0540">Nuclease</keyword>
<dbReference type="SUPFAM" id="SSF55785">
    <property type="entry name" value="PYP-like sensor domain (PAS domain)"/>
    <property type="match status" value="1"/>
</dbReference>
<dbReference type="NCBIfam" id="TIGR00573">
    <property type="entry name" value="dnaq"/>
    <property type="match status" value="1"/>
</dbReference>